<sequence length="197" mass="22720">MSEARNVWRRSTNGLGSYKDESLIMVECEKQAVEAEQLLRGGNTAKNSVAIELLKILDYSDVTRPDIHAWIKTEWNGPTEDEDDGHWPRRYQWTDQRNRTFSTALNRFNSKYPNSMTQTVIGEVIHTLHNVASIKQQSKNPYTGHDFEPYEVLNKEDEAKDILAYKVSRDPSILLWIDEQYTKCCEQMEQTSSGSGN</sequence>
<name>A0AAX4K3C4_9TREE</name>
<reference evidence="1 2" key="1">
    <citation type="submission" date="2024-01" db="EMBL/GenBank/DDBJ databases">
        <title>Comparative genomics of Cryptococcus and Kwoniella reveals pathogenesis evolution and contrasting modes of karyotype evolution via chromosome fusion or intercentromeric recombination.</title>
        <authorList>
            <person name="Coelho M.A."/>
            <person name="David-Palma M."/>
            <person name="Shea T."/>
            <person name="Bowers K."/>
            <person name="McGinley-Smith S."/>
            <person name="Mohammad A.W."/>
            <person name="Gnirke A."/>
            <person name="Yurkov A.M."/>
            <person name="Nowrousian M."/>
            <person name="Sun S."/>
            <person name="Cuomo C.A."/>
            <person name="Heitman J."/>
        </authorList>
    </citation>
    <scope>NUCLEOTIDE SEQUENCE [LARGE SCALE GENOMIC DNA]</scope>
    <source>
        <strain evidence="1 2">CBS 6074</strain>
    </source>
</reference>
<dbReference type="RefSeq" id="XP_066078864.1">
    <property type="nucleotide sequence ID" value="XM_066222767.1"/>
</dbReference>
<keyword evidence="2" id="KW-1185">Reference proteome</keyword>
<dbReference type="EMBL" id="CP144107">
    <property type="protein sequence ID" value="WWC92102.1"/>
    <property type="molecule type" value="Genomic_DNA"/>
</dbReference>
<dbReference type="Proteomes" id="UP001355207">
    <property type="component" value="Chromosome 10"/>
</dbReference>
<dbReference type="GeneID" id="91097725"/>
<protein>
    <submittedName>
        <fullName evidence="1">Uncharacterized protein</fullName>
    </submittedName>
</protein>
<proteinExistence type="predicted"/>
<accession>A0AAX4K3C4</accession>
<dbReference type="AlphaFoldDB" id="A0AAX4K3C4"/>
<evidence type="ECO:0000313" key="2">
    <source>
        <dbReference type="Proteomes" id="UP001355207"/>
    </source>
</evidence>
<gene>
    <name evidence="1" type="ORF">L201_007056</name>
</gene>
<organism evidence="1 2">
    <name type="scientific">Kwoniella dendrophila CBS 6074</name>
    <dbReference type="NCBI Taxonomy" id="1295534"/>
    <lineage>
        <taxon>Eukaryota</taxon>
        <taxon>Fungi</taxon>
        <taxon>Dikarya</taxon>
        <taxon>Basidiomycota</taxon>
        <taxon>Agaricomycotina</taxon>
        <taxon>Tremellomycetes</taxon>
        <taxon>Tremellales</taxon>
        <taxon>Cryptococcaceae</taxon>
        <taxon>Kwoniella</taxon>
    </lineage>
</organism>
<evidence type="ECO:0000313" key="1">
    <source>
        <dbReference type="EMBL" id="WWC92102.1"/>
    </source>
</evidence>